<dbReference type="InterPro" id="IPR029016">
    <property type="entry name" value="GAF-like_dom_sf"/>
</dbReference>
<organism evidence="5 6">
    <name type="scientific">Chlorella vulgaris</name>
    <name type="common">Green alga</name>
    <dbReference type="NCBI Taxonomy" id="3077"/>
    <lineage>
        <taxon>Eukaryota</taxon>
        <taxon>Viridiplantae</taxon>
        <taxon>Chlorophyta</taxon>
        <taxon>core chlorophytes</taxon>
        <taxon>Trebouxiophyceae</taxon>
        <taxon>Chlorellales</taxon>
        <taxon>Chlorellaceae</taxon>
        <taxon>Chlorella clade</taxon>
        <taxon>Chlorella</taxon>
    </lineage>
</organism>
<feature type="binding site" evidence="2">
    <location>
        <position position="472"/>
    </location>
    <ligand>
        <name>ATP</name>
        <dbReference type="ChEBI" id="CHEBI:30616"/>
    </ligand>
</feature>
<dbReference type="Gene3D" id="3.30.450.40">
    <property type="match status" value="1"/>
</dbReference>
<dbReference type="InterPro" id="IPR000719">
    <property type="entry name" value="Prot_kinase_dom"/>
</dbReference>
<evidence type="ECO:0000259" key="4">
    <source>
        <dbReference type="PROSITE" id="PS50011"/>
    </source>
</evidence>
<dbReference type="InterPro" id="IPR008266">
    <property type="entry name" value="Tyr_kinase_AS"/>
</dbReference>
<reference evidence="5" key="2">
    <citation type="submission" date="2020-11" db="EMBL/GenBank/DDBJ databases">
        <authorList>
            <person name="Cecchin M."/>
            <person name="Marcolungo L."/>
            <person name="Rossato M."/>
            <person name="Girolomoni L."/>
            <person name="Cosentino E."/>
            <person name="Cuine S."/>
            <person name="Li-Beisson Y."/>
            <person name="Delledonne M."/>
            <person name="Ballottari M."/>
        </authorList>
    </citation>
    <scope>NUCLEOTIDE SEQUENCE</scope>
    <source>
        <strain evidence="5">211/11P</strain>
        <tissue evidence="5">Whole cell</tissue>
    </source>
</reference>
<dbReference type="InterPro" id="IPR003018">
    <property type="entry name" value="GAF"/>
</dbReference>
<evidence type="ECO:0000256" key="1">
    <source>
        <dbReference type="ARBA" id="ARBA00023170"/>
    </source>
</evidence>
<dbReference type="Pfam" id="PF00069">
    <property type="entry name" value="Pkinase"/>
    <property type="match status" value="1"/>
</dbReference>
<feature type="region of interest" description="Disordered" evidence="3">
    <location>
        <begin position="405"/>
        <end position="424"/>
    </location>
</feature>
<feature type="region of interest" description="Disordered" evidence="3">
    <location>
        <begin position="47"/>
        <end position="72"/>
    </location>
</feature>
<dbReference type="EMBL" id="SIDB01000006">
    <property type="protein sequence ID" value="KAI3431777.1"/>
    <property type="molecule type" value="Genomic_DNA"/>
</dbReference>
<sequence length="756" mass="81359">MGCGQSKEPRETQPEAGTIAAGPAGKAAAPNTKPCCGDSACGAVAPSKAVPVSAEPAPRKFNTFPQPVEPAPSKFNTFPRPEEPECGAPSEAETARLQALLDCKQLDTPDERRFDAITCLVKELLQVPMCLVSFIDSDRLWFKSVAGLEVRRGDRLHSFCDAITKNERPTMMVVPNTMEDVRFQGSQFVAGPPYIRFYAGAPLISSDGYTLGTLTVMDLKPRTFPVGGLNIICNFAELVVRESERDLAFAGRLAASQRPARAPSASQEAVVLIDVAQPNWPMLYVNDQWCNATGMDETACLDSEGLWHSFHASGQHALEQAGASIAARSPFAVAMAGRDSSKLTIEFRPANNDQISAAAPRVGIPNFAEIVDSSAEDGMNQLYFGVVQASELAKRGVAGQSVLEAHDSSEQTTSLNSVGSTNSSELSFASRSTFDLERPETLQDLALGPLVGTGAFGRVYRGSWQSSSVAVKVITTWSDPQSDEPTAPLIEALLSKRLSHPNVVQTLEHALKTVGKGPSTDDESEEEREDLDTGSELAGVVERQTWILQEFCDHGTLGDGIVRGWLRSERVKGAPANLAAVLATAQEIAAALCYCHEQGVLHSDLTAGNVMLMGQPAAGPGQRDFTAKVGDFGLARILEAGESQLVTTTCGTITYMPLERVQENVLTKATDVYSFGVLCWEMLLGQRAWAGRQPVQILYARTTGKEKLEVPEDVACPPAFRELITKCLDEDYKQRPTFEDIGITLKACLEAVTAAQ</sequence>
<keyword evidence="2" id="KW-0547">Nucleotide-binding</keyword>
<gene>
    <name evidence="5" type="ORF">D9Q98_010532</name>
</gene>
<keyword evidence="1" id="KW-0675">Receptor</keyword>
<feature type="domain" description="Protein kinase" evidence="4">
    <location>
        <begin position="445"/>
        <end position="752"/>
    </location>
</feature>
<name>A0A9D4YXN3_CHLVU</name>
<evidence type="ECO:0000256" key="2">
    <source>
        <dbReference type="PROSITE-ProRule" id="PRU10141"/>
    </source>
</evidence>
<feature type="compositionally biased region" description="Acidic residues" evidence="3">
    <location>
        <begin position="520"/>
        <end position="533"/>
    </location>
</feature>
<dbReference type="InterPro" id="IPR051681">
    <property type="entry name" value="Ser/Thr_Kinases-Pseudokinases"/>
</dbReference>
<evidence type="ECO:0000313" key="5">
    <source>
        <dbReference type="EMBL" id="KAI3431777.1"/>
    </source>
</evidence>
<dbReference type="PROSITE" id="PS00107">
    <property type="entry name" value="PROTEIN_KINASE_ATP"/>
    <property type="match status" value="1"/>
</dbReference>
<dbReference type="GO" id="GO:0004674">
    <property type="term" value="F:protein serine/threonine kinase activity"/>
    <property type="evidence" value="ECO:0007669"/>
    <property type="project" value="TreeGrafter"/>
</dbReference>
<dbReference type="PANTHER" id="PTHR44329:SF214">
    <property type="entry name" value="PROTEIN KINASE DOMAIN-CONTAINING PROTEIN"/>
    <property type="match status" value="1"/>
</dbReference>
<dbReference type="PANTHER" id="PTHR44329">
    <property type="entry name" value="SERINE/THREONINE-PROTEIN KINASE TNNI3K-RELATED"/>
    <property type="match status" value="1"/>
</dbReference>
<dbReference type="PROSITE" id="PS50011">
    <property type="entry name" value="PROTEIN_KINASE_DOM"/>
    <property type="match status" value="1"/>
</dbReference>
<keyword evidence="2" id="KW-0067">ATP-binding</keyword>
<dbReference type="InterPro" id="IPR011009">
    <property type="entry name" value="Kinase-like_dom_sf"/>
</dbReference>
<accession>A0A9D4YXN3</accession>
<dbReference type="Gene3D" id="3.30.200.20">
    <property type="entry name" value="Phosphorylase Kinase, domain 1"/>
    <property type="match status" value="1"/>
</dbReference>
<dbReference type="Gene3D" id="1.10.510.10">
    <property type="entry name" value="Transferase(Phosphotransferase) domain 1"/>
    <property type="match status" value="1"/>
</dbReference>
<feature type="compositionally biased region" description="Low complexity" evidence="3">
    <location>
        <begin position="16"/>
        <end position="34"/>
    </location>
</feature>
<dbReference type="InterPro" id="IPR017441">
    <property type="entry name" value="Protein_kinase_ATP_BS"/>
</dbReference>
<dbReference type="OrthoDB" id="539901at2759"/>
<dbReference type="GO" id="GO:0005524">
    <property type="term" value="F:ATP binding"/>
    <property type="evidence" value="ECO:0007669"/>
    <property type="project" value="UniProtKB-UniRule"/>
</dbReference>
<comment type="caution">
    <text evidence="5">The sequence shown here is derived from an EMBL/GenBank/DDBJ whole genome shotgun (WGS) entry which is preliminary data.</text>
</comment>
<protein>
    <recommendedName>
        <fullName evidence="4">Protein kinase domain-containing protein</fullName>
    </recommendedName>
</protein>
<feature type="compositionally biased region" description="Polar residues" evidence="3">
    <location>
        <begin position="410"/>
        <end position="424"/>
    </location>
</feature>
<proteinExistence type="predicted"/>
<dbReference type="SUPFAM" id="SSF55781">
    <property type="entry name" value="GAF domain-like"/>
    <property type="match status" value="1"/>
</dbReference>
<keyword evidence="6" id="KW-1185">Reference proteome</keyword>
<feature type="region of interest" description="Disordered" evidence="3">
    <location>
        <begin position="1"/>
        <end position="34"/>
    </location>
</feature>
<reference evidence="5" key="1">
    <citation type="journal article" date="2019" name="Plant J.">
        <title>Chlorella vulgaris genome assembly and annotation reveals the molecular basis for metabolic acclimation to high light conditions.</title>
        <authorList>
            <person name="Cecchin M."/>
            <person name="Marcolungo L."/>
            <person name="Rossato M."/>
            <person name="Girolomoni L."/>
            <person name="Cosentino E."/>
            <person name="Cuine S."/>
            <person name="Li-Beisson Y."/>
            <person name="Delledonne M."/>
            <person name="Ballottari M."/>
        </authorList>
    </citation>
    <scope>NUCLEOTIDE SEQUENCE</scope>
    <source>
        <strain evidence="5">211/11P</strain>
    </source>
</reference>
<dbReference type="SUPFAM" id="SSF56112">
    <property type="entry name" value="Protein kinase-like (PK-like)"/>
    <property type="match status" value="1"/>
</dbReference>
<evidence type="ECO:0000256" key="3">
    <source>
        <dbReference type="SAM" id="MobiDB-lite"/>
    </source>
</evidence>
<dbReference type="AlphaFoldDB" id="A0A9D4YXN3"/>
<dbReference type="PROSITE" id="PS00109">
    <property type="entry name" value="PROTEIN_KINASE_TYR"/>
    <property type="match status" value="1"/>
</dbReference>
<evidence type="ECO:0000313" key="6">
    <source>
        <dbReference type="Proteomes" id="UP001055712"/>
    </source>
</evidence>
<feature type="compositionally biased region" description="Low complexity" evidence="3">
    <location>
        <begin position="47"/>
        <end position="56"/>
    </location>
</feature>
<dbReference type="Proteomes" id="UP001055712">
    <property type="component" value="Unassembled WGS sequence"/>
</dbReference>
<dbReference type="Pfam" id="PF01590">
    <property type="entry name" value="GAF"/>
    <property type="match status" value="1"/>
</dbReference>
<feature type="region of interest" description="Disordered" evidence="3">
    <location>
        <begin position="512"/>
        <end position="534"/>
    </location>
</feature>